<keyword evidence="1" id="KW-0472">Membrane</keyword>
<dbReference type="Proteomes" id="UP000271678">
    <property type="component" value="Unassembled WGS sequence"/>
</dbReference>
<dbReference type="OrthoDB" id="9814116at2"/>
<proteinExistence type="predicted"/>
<gene>
    <name evidence="2" type="ORF">EFY87_01320</name>
</gene>
<reference evidence="2 3" key="1">
    <citation type="submission" date="2018-11" db="EMBL/GenBank/DDBJ databases">
        <title>Draft genome of Simplicispira Flexivirga sp. BO-16.</title>
        <authorList>
            <person name="Im W.T."/>
        </authorList>
    </citation>
    <scope>NUCLEOTIDE SEQUENCE [LARGE SCALE GENOMIC DNA]</scope>
    <source>
        <strain evidence="2 3">BO-16</strain>
    </source>
</reference>
<feature type="transmembrane region" description="Helical" evidence="1">
    <location>
        <begin position="53"/>
        <end position="76"/>
    </location>
</feature>
<feature type="transmembrane region" description="Helical" evidence="1">
    <location>
        <begin position="20"/>
        <end position="41"/>
    </location>
</feature>
<keyword evidence="1" id="KW-0812">Transmembrane</keyword>
<comment type="caution">
    <text evidence="2">The sequence shown here is derived from an EMBL/GenBank/DDBJ whole genome shotgun (WGS) entry which is preliminary data.</text>
</comment>
<accession>A0A3M9MIY9</accession>
<protein>
    <submittedName>
        <fullName evidence="2">Superinfection immunity protein</fullName>
    </submittedName>
</protein>
<dbReference type="EMBL" id="RJJQ01000001">
    <property type="protein sequence ID" value="RNI25519.1"/>
    <property type="molecule type" value="Genomic_DNA"/>
</dbReference>
<keyword evidence="3" id="KW-1185">Reference proteome</keyword>
<organism evidence="2 3">
    <name type="scientific">Flexivirga caeni</name>
    <dbReference type="NCBI Taxonomy" id="2294115"/>
    <lineage>
        <taxon>Bacteria</taxon>
        <taxon>Bacillati</taxon>
        <taxon>Actinomycetota</taxon>
        <taxon>Actinomycetes</taxon>
        <taxon>Micrococcales</taxon>
        <taxon>Dermacoccaceae</taxon>
        <taxon>Flexivirga</taxon>
    </lineage>
</organism>
<evidence type="ECO:0000313" key="2">
    <source>
        <dbReference type="EMBL" id="RNI25519.1"/>
    </source>
</evidence>
<sequence length="99" mass="10775">MAPPAPAYSSFVAVSRPAASGTVIVIAWILALCSMLYLLPWAVAATRNKSGEIAIFLINFFLGWTVIGWFVALIMACCPEPQTPVVVINHVPPPQPYYR</sequence>
<dbReference type="Pfam" id="PF14373">
    <property type="entry name" value="Imm_superinfect"/>
    <property type="match status" value="1"/>
</dbReference>
<evidence type="ECO:0000256" key="1">
    <source>
        <dbReference type="SAM" id="Phobius"/>
    </source>
</evidence>
<dbReference type="AlphaFoldDB" id="A0A3M9MIY9"/>
<dbReference type="InterPro" id="IPR016410">
    <property type="entry name" value="Phage_imm"/>
</dbReference>
<keyword evidence="1" id="KW-1133">Transmembrane helix</keyword>
<evidence type="ECO:0000313" key="3">
    <source>
        <dbReference type="Proteomes" id="UP000271678"/>
    </source>
</evidence>
<name>A0A3M9MIY9_9MICO</name>